<dbReference type="RefSeq" id="WP_135270384.1">
    <property type="nucleotide sequence ID" value="NZ_SRIB01000002.1"/>
</dbReference>
<dbReference type="PANTHER" id="PTHR38682:SF1">
    <property type="entry name" value="V-TYPE ATP SYNTHASE SUBUNIT C"/>
    <property type="match status" value="1"/>
</dbReference>
<evidence type="ECO:0000256" key="3">
    <source>
        <dbReference type="ARBA" id="ARBA00023065"/>
    </source>
</evidence>
<organism evidence="4 5">
    <name type="scientific">Soehngenia longivitae</name>
    <dbReference type="NCBI Taxonomy" id="2562294"/>
    <lineage>
        <taxon>Bacteria</taxon>
        <taxon>Bacillati</taxon>
        <taxon>Bacillota</taxon>
        <taxon>Tissierellia</taxon>
        <taxon>Tissierellales</taxon>
        <taxon>Tissierellaceae</taxon>
        <taxon>Soehngenia</taxon>
    </lineage>
</organism>
<dbReference type="Pfam" id="PF01992">
    <property type="entry name" value="vATP-synt_AC39"/>
    <property type="match status" value="1"/>
</dbReference>
<name>A0A4Z0D934_9FIRM</name>
<comment type="caution">
    <text evidence="4">The sequence shown here is derived from an EMBL/GenBank/DDBJ whole genome shotgun (WGS) entry which is preliminary data.</text>
</comment>
<dbReference type="SUPFAM" id="SSF103486">
    <property type="entry name" value="V-type ATP synthase subunit C"/>
    <property type="match status" value="1"/>
</dbReference>
<gene>
    <name evidence="4" type="ORF">E4100_02135</name>
</gene>
<evidence type="ECO:0000256" key="2">
    <source>
        <dbReference type="ARBA" id="ARBA00022448"/>
    </source>
</evidence>
<dbReference type="PANTHER" id="PTHR38682">
    <property type="entry name" value="V-TYPE ATP SYNTHASE SUBUNIT C"/>
    <property type="match status" value="1"/>
</dbReference>
<accession>A0A4Z0D934</accession>
<dbReference type="InterPro" id="IPR035067">
    <property type="entry name" value="V-type_ATPase_csu/dsu"/>
</dbReference>
<dbReference type="InterPro" id="IPR044911">
    <property type="entry name" value="V-type_ATPase_csu/dsu_dom_3"/>
</dbReference>
<evidence type="ECO:0000313" key="4">
    <source>
        <dbReference type="EMBL" id="TFZ41397.1"/>
    </source>
</evidence>
<keyword evidence="2" id="KW-0813">Transport</keyword>
<keyword evidence="5" id="KW-1185">Reference proteome</keyword>
<dbReference type="Proteomes" id="UP000298381">
    <property type="component" value="Unassembled WGS sequence"/>
</dbReference>
<dbReference type="InterPro" id="IPR050873">
    <property type="entry name" value="V-ATPase_V0D/AC39_subunit"/>
</dbReference>
<dbReference type="Gene3D" id="1.20.1690.10">
    <property type="entry name" value="V-type ATP synthase subunit C domain"/>
    <property type="match status" value="2"/>
</dbReference>
<dbReference type="GO" id="GO:0046961">
    <property type="term" value="F:proton-transporting ATPase activity, rotational mechanism"/>
    <property type="evidence" value="ECO:0007669"/>
    <property type="project" value="InterPro"/>
</dbReference>
<protein>
    <submittedName>
        <fullName evidence="4">V-type ATP synthase subunit C</fullName>
    </submittedName>
</protein>
<evidence type="ECO:0000313" key="5">
    <source>
        <dbReference type="Proteomes" id="UP000298381"/>
    </source>
</evidence>
<dbReference type="NCBIfam" id="NF002266">
    <property type="entry name" value="PRK01198.1-2"/>
    <property type="match status" value="1"/>
</dbReference>
<reference evidence="4 5" key="1">
    <citation type="submission" date="2019-03" db="EMBL/GenBank/DDBJ databases">
        <title>Draft genome sequence data and analysis of a Fermenting Bacterium, Soehngenia longevitae strain 1933PT, isolated from petroleum reservoir in Azerbaijan.</title>
        <authorList>
            <person name="Grouzdev D.S."/>
            <person name="Bidzhieva S.K."/>
            <person name="Sokolova D.S."/>
            <person name="Tourova T.P."/>
            <person name="Poltaraus A.B."/>
            <person name="Nazina T.N."/>
        </authorList>
    </citation>
    <scope>NUCLEOTIDE SEQUENCE [LARGE SCALE GENOMIC DNA]</scope>
    <source>
        <strain evidence="4 5">1933P</strain>
    </source>
</reference>
<dbReference type="EMBL" id="SRIB01000002">
    <property type="protein sequence ID" value="TFZ41397.1"/>
    <property type="molecule type" value="Genomic_DNA"/>
</dbReference>
<sequence length="333" mass="38631">MDRMDFTQSVVRIKVMEKRLLDNITIDKLVDANDIEEVIKILETTEYASSISKVKDSKNYEEILYNELNRVYELVREITPYKAISDLMALKYDYHNIKVMLKERLKGEDLSSLYIPIGTTDFNIFKNSFETSDFRDIDVRFSSVIQEVLSDFEKNSDPQRIDILVDKAYFNHMYDIAKDTGIELFINYVKDLIDFTNIIAVLRLKKQNKGLPFVEEVLLPNGNIELDQILVSYADSIDAIINRFRTSNITKALKAGLDLYNSTGRISAFEKSMDDHLMELIKESKSVVFGPEPIFAYLVAKEMEIKVLRIIMVSKLNNISPQAIRERLRELYV</sequence>
<keyword evidence="3" id="KW-0406">Ion transport</keyword>
<dbReference type="OrthoDB" id="1653at2"/>
<dbReference type="InterPro" id="IPR002843">
    <property type="entry name" value="ATPase_V0-cplx_csu/dsu"/>
</dbReference>
<proteinExistence type="inferred from homology"/>
<dbReference type="Gene3D" id="1.10.132.50">
    <property type="entry name" value="ATP synthase (C/AC39) subunit, domain 3"/>
    <property type="match status" value="1"/>
</dbReference>
<dbReference type="InterPro" id="IPR036079">
    <property type="entry name" value="ATPase_csu/dsu_sf"/>
</dbReference>
<comment type="similarity">
    <text evidence="1">Belongs to the V-ATPase V0D/AC39 subunit family.</text>
</comment>
<dbReference type="AlphaFoldDB" id="A0A4Z0D934"/>
<evidence type="ECO:0000256" key="1">
    <source>
        <dbReference type="ARBA" id="ARBA00006709"/>
    </source>
</evidence>